<dbReference type="RefSeq" id="WP_124088451.1">
    <property type="nucleotide sequence ID" value="NZ_UXAW01000113.1"/>
</dbReference>
<keyword evidence="4 5" id="KW-0067">ATP-binding</keyword>
<dbReference type="AlphaFoldDB" id="A0A3P5XET7"/>
<dbReference type="InterPro" id="IPR000719">
    <property type="entry name" value="Prot_kinase_dom"/>
</dbReference>
<feature type="compositionally biased region" description="Pro residues" evidence="6">
    <location>
        <begin position="296"/>
        <end position="311"/>
    </location>
</feature>
<dbReference type="OrthoDB" id="9801841at2"/>
<dbReference type="GO" id="GO:0004674">
    <property type="term" value="F:protein serine/threonine kinase activity"/>
    <property type="evidence" value="ECO:0007669"/>
    <property type="project" value="UniProtKB-EC"/>
</dbReference>
<keyword evidence="9" id="KW-1185">Reference proteome</keyword>
<dbReference type="GO" id="GO:0005524">
    <property type="term" value="F:ATP binding"/>
    <property type="evidence" value="ECO:0007669"/>
    <property type="project" value="UniProtKB-UniRule"/>
</dbReference>
<dbReference type="PROSITE" id="PS50011">
    <property type="entry name" value="PROTEIN_KINASE_DOM"/>
    <property type="match status" value="1"/>
</dbReference>
<dbReference type="CDD" id="cd14014">
    <property type="entry name" value="STKc_PknB_like"/>
    <property type="match status" value="1"/>
</dbReference>
<evidence type="ECO:0000256" key="4">
    <source>
        <dbReference type="ARBA" id="ARBA00022840"/>
    </source>
</evidence>
<feature type="domain" description="Protein kinase" evidence="7">
    <location>
        <begin position="18"/>
        <end position="274"/>
    </location>
</feature>
<dbReference type="Gene3D" id="3.30.200.20">
    <property type="entry name" value="Phosphorylase Kinase, domain 1"/>
    <property type="match status" value="1"/>
</dbReference>
<dbReference type="PANTHER" id="PTHR43289:SF6">
    <property type="entry name" value="SERINE_THREONINE-PROTEIN KINASE NEKL-3"/>
    <property type="match status" value="1"/>
</dbReference>
<evidence type="ECO:0000256" key="1">
    <source>
        <dbReference type="ARBA" id="ARBA00022679"/>
    </source>
</evidence>
<dbReference type="InterPro" id="IPR008266">
    <property type="entry name" value="Tyr_kinase_AS"/>
</dbReference>
<reference evidence="8 9" key="1">
    <citation type="submission" date="2018-11" db="EMBL/GenBank/DDBJ databases">
        <authorList>
            <person name="Criscuolo A."/>
        </authorList>
    </citation>
    <scope>NUCLEOTIDE SEQUENCE [LARGE SCALE GENOMIC DNA]</scope>
    <source>
        <strain evidence="8">ACIP111625</strain>
    </source>
</reference>
<dbReference type="PROSITE" id="PS00107">
    <property type="entry name" value="PROTEIN_KINASE_ATP"/>
    <property type="match status" value="1"/>
</dbReference>
<evidence type="ECO:0000313" key="9">
    <source>
        <dbReference type="Proteomes" id="UP000277498"/>
    </source>
</evidence>
<evidence type="ECO:0000256" key="3">
    <source>
        <dbReference type="ARBA" id="ARBA00022777"/>
    </source>
</evidence>
<gene>
    <name evidence="8" type="primary">prkC</name>
    <name evidence="8" type="ORF">XINFAN_03770</name>
</gene>
<dbReference type="PANTHER" id="PTHR43289">
    <property type="entry name" value="MITOGEN-ACTIVATED PROTEIN KINASE KINASE KINASE 20-RELATED"/>
    <property type="match status" value="1"/>
</dbReference>
<dbReference type="Proteomes" id="UP000277498">
    <property type="component" value="Unassembled WGS sequence"/>
</dbReference>
<evidence type="ECO:0000259" key="7">
    <source>
        <dbReference type="PROSITE" id="PS50011"/>
    </source>
</evidence>
<accession>A0A3P5XET7</accession>
<keyword evidence="1 8" id="KW-0808">Transferase</keyword>
<evidence type="ECO:0000256" key="2">
    <source>
        <dbReference type="ARBA" id="ARBA00022741"/>
    </source>
</evidence>
<keyword evidence="3 8" id="KW-0418">Kinase</keyword>
<organism evidence="8 9">
    <name type="scientific">Pseudogemmobacter humi</name>
    <dbReference type="NCBI Taxonomy" id="2483812"/>
    <lineage>
        <taxon>Bacteria</taxon>
        <taxon>Pseudomonadati</taxon>
        <taxon>Pseudomonadota</taxon>
        <taxon>Alphaproteobacteria</taxon>
        <taxon>Rhodobacterales</taxon>
        <taxon>Paracoccaceae</taxon>
        <taxon>Pseudogemmobacter</taxon>
    </lineage>
</organism>
<dbReference type="Gene3D" id="3.40.1520.20">
    <property type="match status" value="1"/>
</dbReference>
<name>A0A3P5XET7_9RHOB</name>
<evidence type="ECO:0000313" key="8">
    <source>
        <dbReference type="EMBL" id="VDC33322.1"/>
    </source>
</evidence>
<feature type="region of interest" description="Disordered" evidence="6">
    <location>
        <begin position="290"/>
        <end position="317"/>
    </location>
</feature>
<feature type="binding site" evidence="5">
    <location>
        <position position="47"/>
    </location>
    <ligand>
        <name>ATP</name>
        <dbReference type="ChEBI" id="CHEBI:30616"/>
    </ligand>
</feature>
<dbReference type="InterPro" id="IPR011009">
    <property type="entry name" value="Kinase-like_dom_sf"/>
</dbReference>
<dbReference type="InterPro" id="IPR017441">
    <property type="entry name" value="Protein_kinase_ATP_BS"/>
</dbReference>
<evidence type="ECO:0000256" key="5">
    <source>
        <dbReference type="PROSITE-ProRule" id="PRU10141"/>
    </source>
</evidence>
<evidence type="ECO:0000256" key="6">
    <source>
        <dbReference type="SAM" id="MobiDB-lite"/>
    </source>
</evidence>
<dbReference type="PROSITE" id="PS00109">
    <property type="entry name" value="PROTEIN_KINASE_TYR"/>
    <property type="match status" value="1"/>
</dbReference>
<sequence>MSGHPPIFRTGDVLNNTYRIEAILGRGGTSEVYRARSEISGKVVALKALRSEFARNDDYLALMTREEDIRDIRHDVIVRYFDTQRTDDGTVYLVMDYIDGPALDKKMRDGGMSAGDLMVVAGRVLEGLHAAHSRNIVHRDLSPDNIILRGGDPKHAVIIDFGIAKDTNPGAQTIVGGEFAGKYAYAAPEQLAGKADARTDLYSLGALLLAVFRGKAPDSGANLMEVVERKAKPPDTSGVPEPLQSLIARLTDPDRERRFPSAEAALAAIRSGALALPSADSEATVIVPRKAAPAPASSPPPAPKPAPPAPPKTAAKKGGKGGLIAALLAVLALGLGGAEYATGALGLFGPSLPLEKPFTLSVTRDEGAAPVATGFVPDQEVATRLSAAIAEQGGAATELPLARGDIAETWGAGVVDLVDRLAGLPEYRLLVADNQVQVEGITSIRSDYEQAKADLATLPPGLSGTAVIELGPRILGLRAVQSVLATHEDCGPLSVINAPAQGWGLAATIQISGRIASAESQAKLRAALEAVIGNRVAQLDLEVLNPTLCLLDAALPTAFGGGLSFTFGYGDRDEPNPQARYLVGENPVIDLTIPADMPDGYLYVSALDVSGNIFHLIPNVARTDNRLSDLRAGQAGPVTVRLAYGIEEAKGTGRIAFAVDDSALGKTRLVAIVSDAPLFGGLRPITESAGSYAKALGELTTPIRSLDSAVLTTARP</sequence>
<proteinExistence type="predicted"/>
<dbReference type="Gene3D" id="1.10.510.10">
    <property type="entry name" value="Transferase(Phosphotransferase) domain 1"/>
    <property type="match status" value="1"/>
</dbReference>
<dbReference type="EMBL" id="UXAW01000113">
    <property type="protein sequence ID" value="VDC33322.1"/>
    <property type="molecule type" value="Genomic_DNA"/>
</dbReference>
<protein>
    <submittedName>
        <fullName evidence="8">Serine/threonine-protein kinase PrkC</fullName>
        <ecNumber evidence="8">2.7.11.1</ecNumber>
    </submittedName>
</protein>
<dbReference type="Pfam" id="PF00069">
    <property type="entry name" value="Pkinase"/>
    <property type="match status" value="1"/>
</dbReference>
<dbReference type="SUPFAM" id="SSF56112">
    <property type="entry name" value="Protein kinase-like (PK-like)"/>
    <property type="match status" value="1"/>
</dbReference>
<dbReference type="EC" id="2.7.11.1" evidence="8"/>
<keyword evidence="2 5" id="KW-0547">Nucleotide-binding</keyword>